<reference evidence="1 2" key="1">
    <citation type="submission" date="2023-07" db="EMBL/GenBank/DDBJ databases">
        <title>Comparative genomics of wheat-associated soil bacteria to identify genetic determinants of phenazine resistance.</title>
        <authorList>
            <person name="Mouncey N."/>
        </authorList>
    </citation>
    <scope>NUCLEOTIDE SEQUENCE [LARGE SCALE GENOMIC DNA]</scope>
    <source>
        <strain evidence="1 2">W2I16</strain>
    </source>
</reference>
<dbReference type="RefSeq" id="WP_307625308.1">
    <property type="nucleotide sequence ID" value="NZ_JAUSZS010000002.1"/>
</dbReference>
<proteinExistence type="predicted"/>
<gene>
    <name evidence="1" type="ORF">QFZ49_001108</name>
</gene>
<dbReference type="Proteomes" id="UP001223072">
    <property type="component" value="Unassembled WGS sequence"/>
</dbReference>
<protein>
    <recommendedName>
        <fullName evidence="3">Oxidoreductase</fullName>
    </recommendedName>
</protein>
<evidence type="ECO:0000313" key="1">
    <source>
        <dbReference type="EMBL" id="MDQ0931201.1"/>
    </source>
</evidence>
<name>A0ABU0RGU2_9ACTN</name>
<evidence type="ECO:0000313" key="2">
    <source>
        <dbReference type="Proteomes" id="UP001223072"/>
    </source>
</evidence>
<comment type="caution">
    <text evidence="1">The sequence shown here is derived from an EMBL/GenBank/DDBJ whole genome shotgun (WGS) entry which is preliminary data.</text>
</comment>
<accession>A0ABU0RGU2</accession>
<sequence length="135" mass="14163">MTRIDSLLATVSDKAAVDQLGFAVNAVGPIALVARARAGFETAGLKSTLVNAHNAITTRLEPRYVTVRVREPGPGRPLIEEQITCTAYNGHIGWDSRIISPGPPGPRIDVNALKAEAAAGTSWVAAKAVLPVLQS</sequence>
<organism evidence="1 2">
    <name type="scientific">Streptomyces turgidiscabies</name>
    <dbReference type="NCBI Taxonomy" id="85558"/>
    <lineage>
        <taxon>Bacteria</taxon>
        <taxon>Bacillati</taxon>
        <taxon>Actinomycetota</taxon>
        <taxon>Actinomycetes</taxon>
        <taxon>Kitasatosporales</taxon>
        <taxon>Streptomycetaceae</taxon>
        <taxon>Streptomyces</taxon>
    </lineage>
</organism>
<dbReference type="EMBL" id="JAUSZS010000002">
    <property type="protein sequence ID" value="MDQ0931201.1"/>
    <property type="molecule type" value="Genomic_DNA"/>
</dbReference>
<keyword evidence="2" id="KW-1185">Reference proteome</keyword>
<evidence type="ECO:0008006" key="3">
    <source>
        <dbReference type="Google" id="ProtNLM"/>
    </source>
</evidence>